<comment type="subcellular location">
    <subcellularLocation>
        <location evidence="1">Cell inner membrane</location>
        <topology evidence="1">Multi-pass membrane protein</topology>
    </subcellularLocation>
    <subcellularLocation>
        <location evidence="9">Cell membrane</location>
        <topology evidence="9">Multi-pass membrane protein</topology>
    </subcellularLocation>
</comment>
<feature type="transmembrane region" description="Helical" evidence="9">
    <location>
        <begin position="32"/>
        <end position="48"/>
    </location>
</feature>
<dbReference type="Pfam" id="PF00528">
    <property type="entry name" value="BPD_transp_1"/>
    <property type="match status" value="1"/>
</dbReference>
<evidence type="ECO:0000259" key="10">
    <source>
        <dbReference type="PROSITE" id="PS50928"/>
    </source>
</evidence>
<keyword evidence="12" id="KW-1185">Reference proteome</keyword>
<dbReference type="EMBL" id="JAFJYC010000002">
    <property type="protein sequence ID" value="MBT9433109.1"/>
    <property type="molecule type" value="Genomic_DNA"/>
</dbReference>
<keyword evidence="3 9" id="KW-0813">Transport</keyword>
<evidence type="ECO:0000256" key="1">
    <source>
        <dbReference type="ARBA" id="ARBA00004429"/>
    </source>
</evidence>
<dbReference type="PANTHER" id="PTHR43848:SF2">
    <property type="entry name" value="PUTRESCINE TRANSPORT SYSTEM PERMEASE PROTEIN POTI"/>
    <property type="match status" value="1"/>
</dbReference>
<evidence type="ECO:0000256" key="5">
    <source>
        <dbReference type="ARBA" id="ARBA00022519"/>
    </source>
</evidence>
<keyword evidence="8 9" id="KW-0472">Membrane</keyword>
<proteinExistence type="inferred from homology"/>
<evidence type="ECO:0000313" key="12">
    <source>
        <dbReference type="Proteomes" id="UP000811282"/>
    </source>
</evidence>
<dbReference type="PROSITE" id="PS50928">
    <property type="entry name" value="ABC_TM1"/>
    <property type="match status" value="1"/>
</dbReference>
<evidence type="ECO:0000256" key="7">
    <source>
        <dbReference type="ARBA" id="ARBA00022989"/>
    </source>
</evidence>
<evidence type="ECO:0000256" key="9">
    <source>
        <dbReference type="RuleBase" id="RU363032"/>
    </source>
</evidence>
<keyword evidence="5" id="KW-0997">Cell inner membrane</keyword>
<dbReference type="Proteomes" id="UP000811282">
    <property type="component" value="Unassembled WGS sequence"/>
</dbReference>
<keyword evidence="7 9" id="KW-1133">Transmembrane helix</keyword>
<keyword evidence="4" id="KW-1003">Cell membrane</keyword>
<evidence type="ECO:0000313" key="11">
    <source>
        <dbReference type="EMBL" id="MBT9433109.1"/>
    </source>
</evidence>
<feature type="domain" description="ABC transmembrane type-1" evidence="10">
    <location>
        <begin position="1"/>
        <end position="146"/>
    </location>
</feature>
<comment type="caution">
    <text evidence="11">The sequence shown here is derived from an EMBL/GenBank/DDBJ whole genome shotgun (WGS) entry which is preliminary data.</text>
</comment>
<dbReference type="InterPro" id="IPR035906">
    <property type="entry name" value="MetI-like_sf"/>
</dbReference>
<protein>
    <submittedName>
        <fullName evidence="11">ABC transporter permease subunit</fullName>
    </submittedName>
</protein>
<dbReference type="Gene3D" id="1.10.3720.10">
    <property type="entry name" value="MetI-like"/>
    <property type="match status" value="1"/>
</dbReference>
<dbReference type="PANTHER" id="PTHR43848">
    <property type="entry name" value="PUTRESCINE TRANSPORT SYSTEM PERMEASE PROTEIN POTI"/>
    <property type="match status" value="1"/>
</dbReference>
<evidence type="ECO:0000256" key="4">
    <source>
        <dbReference type="ARBA" id="ARBA00022475"/>
    </source>
</evidence>
<feature type="transmembrane region" description="Helical" evidence="9">
    <location>
        <begin position="128"/>
        <end position="149"/>
    </location>
</feature>
<reference evidence="11 12" key="1">
    <citation type="journal article" date="2021" name="Genome Biol. Evol.">
        <title>The evolution of interdependence in a four-way mealybug symbiosis.</title>
        <authorList>
            <person name="Garber A.I."/>
            <person name="Kupper M."/>
            <person name="Laetsch D.R."/>
            <person name="Weldon S.R."/>
            <person name="Ladinsky M.S."/>
            <person name="Bjorkman P.J."/>
            <person name="McCutcheon J.P."/>
        </authorList>
    </citation>
    <scope>NUCLEOTIDE SEQUENCE [LARGE SCALE GENOMIC DNA]</scope>
    <source>
        <strain evidence="11">SOD</strain>
    </source>
</reference>
<organism evidence="11 12">
    <name type="scientific">Candidatus Sodalis endolongispinus</name>
    <dbReference type="NCBI Taxonomy" id="2812662"/>
    <lineage>
        <taxon>Bacteria</taxon>
        <taxon>Pseudomonadati</taxon>
        <taxon>Pseudomonadota</taxon>
        <taxon>Gammaproteobacteria</taxon>
        <taxon>Enterobacterales</taxon>
        <taxon>Bruguierivoracaceae</taxon>
        <taxon>Sodalis</taxon>
    </lineage>
</organism>
<dbReference type="InterPro" id="IPR000515">
    <property type="entry name" value="MetI-like"/>
</dbReference>
<keyword evidence="6 9" id="KW-0812">Transmembrane</keyword>
<feature type="transmembrane region" description="Helical" evidence="9">
    <location>
        <begin position="97"/>
        <end position="116"/>
    </location>
</feature>
<evidence type="ECO:0000256" key="6">
    <source>
        <dbReference type="ARBA" id="ARBA00022692"/>
    </source>
</evidence>
<dbReference type="InterPro" id="IPR051789">
    <property type="entry name" value="Bact_Polyamine_Transport"/>
</dbReference>
<accession>A0ABS5YEX2</accession>
<name>A0ABS5YEX2_9GAMM</name>
<evidence type="ECO:0000256" key="3">
    <source>
        <dbReference type="ARBA" id="ARBA00022448"/>
    </source>
</evidence>
<evidence type="ECO:0000256" key="2">
    <source>
        <dbReference type="ARBA" id="ARBA00007069"/>
    </source>
</evidence>
<evidence type="ECO:0000256" key="8">
    <source>
        <dbReference type="ARBA" id="ARBA00023136"/>
    </source>
</evidence>
<dbReference type="SUPFAM" id="SSF161098">
    <property type="entry name" value="MetI-like"/>
    <property type="match status" value="1"/>
</dbReference>
<sequence>MIPAPIMLPLAFMVFWSKLGMAGQAVSKVISHAVVFAAIRLAFISLGFRSVDRQLVEVATTLGATGRDVLHTVVLPTVVPHVCSWLVFVFISSLNEYIIAYLVAGFQVETLPIKVFNSLRMGFQPTMCVSAVLFLLVDILAFSLIARIGNLPRLMGGGG</sequence>
<dbReference type="CDD" id="cd06261">
    <property type="entry name" value="TM_PBP2"/>
    <property type="match status" value="1"/>
</dbReference>
<gene>
    <name evidence="11" type="ORF">JZM24_15055</name>
</gene>
<comment type="similarity">
    <text evidence="2">Belongs to the binding-protein-dependent transport system permease family. CysTW subfamily.</text>
</comment>